<comment type="caution">
    <text evidence="1">The sequence shown here is derived from an EMBL/GenBank/DDBJ whole genome shotgun (WGS) entry which is preliminary data.</text>
</comment>
<dbReference type="RefSeq" id="WP_179518918.1">
    <property type="nucleotide sequence ID" value="NZ_JACCAC010000001.1"/>
</dbReference>
<gene>
    <name evidence="1" type="ORF">BJ989_003011</name>
</gene>
<dbReference type="EMBL" id="JACCAC010000001">
    <property type="protein sequence ID" value="NYG56707.1"/>
    <property type="molecule type" value="Genomic_DNA"/>
</dbReference>
<sequence>MSADVPGIGLRAGRDREADTTAYAEARDAERVGLAGLLKHLDRRGRRSPWAPGLRVSRALTWDAADRRDRRWWPQGITGTADARLTEADPDRVHGRRLLAVSWWGTGADGHNDGSRVSFYDVDTRRYQHAELVRVVDGDTGPELAPLRVHAGGLVWHGPWLFVAATATGLWVCHVNDVLRLPATGGRGGPPGPSRDRFVLPVRQAWPAVTDDGTEPFRWSFLSLSRTGGEAALVAGEYARGTKSRRLLRLPLDPSTQLPLLGTDGVARPTLVAKGVAGMQGVVERDGRWHVTVSHGPVAPGSLLGGQPGALRRRRYAAPPGPEDLHWWPELGGLWTATEHPRRRWLVALRTH</sequence>
<name>A0A7Y9RU79_9ACTN</name>
<dbReference type="AlphaFoldDB" id="A0A7Y9RU79"/>
<organism evidence="1 2">
    <name type="scientific">Nocardioides perillae</name>
    <dbReference type="NCBI Taxonomy" id="1119534"/>
    <lineage>
        <taxon>Bacteria</taxon>
        <taxon>Bacillati</taxon>
        <taxon>Actinomycetota</taxon>
        <taxon>Actinomycetes</taxon>
        <taxon>Propionibacteriales</taxon>
        <taxon>Nocardioidaceae</taxon>
        <taxon>Nocardioides</taxon>
    </lineage>
</organism>
<evidence type="ECO:0000313" key="1">
    <source>
        <dbReference type="EMBL" id="NYG56707.1"/>
    </source>
</evidence>
<dbReference type="Proteomes" id="UP000544110">
    <property type="component" value="Unassembled WGS sequence"/>
</dbReference>
<proteinExistence type="predicted"/>
<accession>A0A7Y9RU79</accession>
<keyword evidence="2" id="KW-1185">Reference proteome</keyword>
<protein>
    <submittedName>
        <fullName evidence="1">Uncharacterized protein</fullName>
    </submittedName>
</protein>
<reference evidence="1 2" key="1">
    <citation type="submission" date="2020-07" db="EMBL/GenBank/DDBJ databases">
        <title>Sequencing the genomes of 1000 actinobacteria strains.</title>
        <authorList>
            <person name="Klenk H.-P."/>
        </authorList>
    </citation>
    <scope>NUCLEOTIDE SEQUENCE [LARGE SCALE GENOMIC DNA]</scope>
    <source>
        <strain evidence="1 2">DSM 24552</strain>
    </source>
</reference>
<evidence type="ECO:0000313" key="2">
    <source>
        <dbReference type="Proteomes" id="UP000544110"/>
    </source>
</evidence>